<dbReference type="EMBL" id="JRYO01000061">
    <property type="protein sequence ID" value="KHE93315.1"/>
    <property type="molecule type" value="Genomic_DNA"/>
</dbReference>
<protein>
    <submittedName>
        <fullName evidence="1">Uncharacterized protein</fullName>
    </submittedName>
</protein>
<evidence type="ECO:0000313" key="1">
    <source>
        <dbReference type="EMBL" id="KHE93315.1"/>
    </source>
</evidence>
<dbReference type="AlphaFoldDB" id="A0A0B0ERL6"/>
<gene>
    <name evidence="1" type="ORF">SCABRO_00920</name>
</gene>
<evidence type="ECO:0000313" key="2">
    <source>
        <dbReference type="Proteomes" id="UP000030652"/>
    </source>
</evidence>
<comment type="caution">
    <text evidence="1">The sequence shown here is derived from an EMBL/GenBank/DDBJ whole genome shotgun (WGS) entry which is preliminary data.</text>
</comment>
<proteinExistence type="predicted"/>
<accession>A0A0B0ERL6</accession>
<name>A0A0B0ERL6_9BACT</name>
<dbReference type="Proteomes" id="UP000030652">
    <property type="component" value="Unassembled WGS sequence"/>
</dbReference>
<reference evidence="1 2" key="1">
    <citation type="submission" date="2014-10" db="EMBL/GenBank/DDBJ databases">
        <title>Draft genome of anammox bacterium scalindua brodae, obtained using differential coverage binning of sequence data from two enrichment reactors.</title>
        <authorList>
            <person name="Speth D.R."/>
            <person name="Russ L."/>
            <person name="Kartal B."/>
            <person name="Op den Camp H.J."/>
            <person name="Dutilh B.E."/>
            <person name="Jetten M.S."/>
        </authorList>
    </citation>
    <scope>NUCLEOTIDE SEQUENCE [LARGE SCALE GENOMIC DNA]</scope>
    <source>
        <strain evidence="1">RU1</strain>
    </source>
</reference>
<sequence>MDDAILDGKKVAAEAKGIEKVARKQKSRHAKL</sequence>
<organism evidence="1 2">
    <name type="scientific">Candidatus Scalindua brodae</name>
    <dbReference type="NCBI Taxonomy" id="237368"/>
    <lineage>
        <taxon>Bacteria</taxon>
        <taxon>Pseudomonadati</taxon>
        <taxon>Planctomycetota</taxon>
        <taxon>Candidatus Brocadiia</taxon>
        <taxon>Candidatus Brocadiales</taxon>
        <taxon>Candidatus Scalinduaceae</taxon>
        <taxon>Candidatus Scalindua</taxon>
    </lineage>
</organism>